<dbReference type="EMBL" id="OC862652">
    <property type="protein sequence ID" value="CAD7630406.1"/>
    <property type="molecule type" value="Genomic_DNA"/>
</dbReference>
<reference evidence="6" key="1">
    <citation type="submission" date="2020-11" db="EMBL/GenBank/DDBJ databases">
        <authorList>
            <person name="Tran Van P."/>
        </authorList>
    </citation>
    <scope>NUCLEOTIDE SEQUENCE</scope>
</reference>
<dbReference type="GO" id="GO:0005524">
    <property type="term" value="F:ATP binding"/>
    <property type="evidence" value="ECO:0007669"/>
    <property type="project" value="InterPro"/>
</dbReference>
<evidence type="ECO:0000256" key="4">
    <source>
        <dbReference type="SAM" id="Phobius"/>
    </source>
</evidence>
<dbReference type="SUPFAM" id="SSF90123">
    <property type="entry name" value="ABC transporter transmembrane region"/>
    <property type="match status" value="1"/>
</dbReference>
<dbReference type="InterPro" id="IPR011527">
    <property type="entry name" value="ABC1_TM_dom"/>
</dbReference>
<dbReference type="EMBL" id="CAJPIZ010008077">
    <property type="protein sequence ID" value="CAG2110836.1"/>
    <property type="molecule type" value="Genomic_DNA"/>
</dbReference>
<evidence type="ECO:0000256" key="1">
    <source>
        <dbReference type="ARBA" id="ARBA00022692"/>
    </source>
</evidence>
<dbReference type="AlphaFoldDB" id="A0A7R9KVX3"/>
<dbReference type="OrthoDB" id="6513678at2759"/>
<dbReference type="Proteomes" id="UP000759131">
    <property type="component" value="Unassembled WGS sequence"/>
</dbReference>
<evidence type="ECO:0000256" key="3">
    <source>
        <dbReference type="ARBA" id="ARBA00023136"/>
    </source>
</evidence>
<organism evidence="6">
    <name type="scientific">Medioppia subpectinata</name>
    <dbReference type="NCBI Taxonomy" id="1979941"/>
    <lineage>
        <taxon>Eukaryota</taxon>
        <taxon>Metazoa</taxon>
        <taxon>Ecdysozoa</taxon>
        <taxon>Arthropoda</taxon>
        <taxon>Chelicerata</taxon>
        <taxon>Arachnida</taxon>
        <taxon>Acari</taxon>
        <taxon>Acariformes</taxon>
        <taxon>Sarcoptiformes</taxon>
        <taxon>Oribatida</taxon>
        <taxon>Brachypylina</taxon>
        <taxon>Oppioidea</taxon>
        <taxon>Oppiidae</taxon>
        <taxon>Medioppia</taxon>
    </lineage>
</organism>
<gene>
    <name evidence="6" type="ORF">OSB1V03_LOCUS10819</name>
</gene>
<proteinExistence type="predicted"/>
<keyword evidence="7" id="KW-1185">Reference proteome</keyword>
<evidence type="ECO:0000256" key="2">
    <source>
        <dbReference type="ARBA" id="ARBA00022989"/>
    </source>
</evidence>
<name>A0A7R9KVX3_9ACAR</name>
<evidence type="ECO:0000313" key="7">
    <source>
        <dbReference type="Proteomes" id="UP000759131"/>
    </source>
</evidence>
<keyword evidence="3 4" id="KW-0472">Membrane</keyword>
<sequence>MTMTDKNQNTVNINTSDQNRDVIIYSSMMAALFIASLLRAITWFVMFMRASVNLHNTIFYRLLRAPISVFDINPVDINPNI</sequence>
<protein>
    <recommendedName>
        <fullName evidence="5">ABC transmembrane type-1 domain-containing protein</fullName>
    </recommendedName>
</protein>
<keyword evidence="2 4" id="KW-1133">Transmembrane helix</keyword>
<dbReference type="Gene3D" id="1.20.1560.10">
    <property type="entry name" value="ABC transporter type 1, transmembrane domain"/>
    <property type="match status" value="1"/>
</dbReference>
<keyword evidence="1 4" id="KW-0812">Transmembrane</keyword>
<dbReference type="GO" id="GO:0140359">
    <property type="term" value="F:ABC-type transporter activity"/>
    <property type="evidence" value="ECO:0007669"/>
    <property type="project" value="InterPro"/>
</dbReference>
<accession>A0A7R9KVX3</accession>
<dbReference type="Pfam" id="PF00664">
    <property type="entry name" value="ABC_membrane"/>
    <property type="match status" value="1"/>
</dbReference>
<feature type="domain" description="ABC transmembrane type-1" evidence="5">
    <location>
        <begin position="10"/>
        <end position="75"/>
    </location>
</feature>
<feature type="transmembrane region" description="Helical" evidence="4">
    <location>
        <begin position="22"/>
        <end position="46"/>
    </location>
</feature>
<evidence type="ECO:0000313" key="6">
    <source>
        <dbReference type="EMBL" id="CAD7630406.1"/>
    </source>
</evidence>
<dbReference type="InterPro" id="IPR036640">
    <property type="entry name" value="ABC1_TM_sf"/>
</dbReference>
<dbReference type="GO" id="GO:0016020">
    <property type="term" value="C:membrane"/>
    <property type="evidence" value="ECO:0007669"/>
    <property type="project" value="InterPro"/>
</dbReference>
<evidence type="ECO:0000259" key="5">
    <source>
        <dbReference type="Pfam" id="PF00664"/>
    </source>
</evidence>